<reference evidence="3" key="1">
    <citation type="submission" date="2016-10" db="EMBL/GenBank/DDBJ databases">
        <authorList>
            <person name="Varghese N."/>
            <person name="Submissions S."/>
        </authorList>
    </citation>
    <scope>NUCLEOTIDE SEQUENCE [LARGE SCALE GENOMIC DNA]</scope>
    <source>
        <strain evidence="3">LMG 26383,CCUG 61248,R- 45681</strain>
    </source>
</reference>
<dbReference type="STRING" id="1036779.SAMN04515666_1011062"/>
<evidence type="ECO:0000313" key="3">
    <source>
        <dbReference type="Proteomes" id="UP000199664"/>
    </source>
</evidence>
<protein>
    <submittedName>
        <fullName evidence="2">Glycosyltransferase involved in cell wall bisynthesis</fullName>
    </submittedName>
</protein>
<gene>
    <name evidence="2" type="ORF">SAMN04515666_1011062</name>
</gene>
<dbReference type="InterPro" id="IPR028098">
    <property type="entry name" value="Glyco_trans_4-like_N"/>
</dbReference>
<dbReference type="CDD" id="cd03801">
    <property type="entry name" value="GT4_PimA-like"/>
    <property type="match status" value="1"/>
</dbReference>
<evidence type="ECO:0000259" key="1">
    <source>
        <dbReference type="Pfam" id="PF13579"/>
    </source>
</evidence>
<keyword evidence="2" id="KW-0808">Transferase</keyword>
<organism evidence="2 3">
    <name type="scientific">Bosea lupini</name>
    <dbReference type="NCBI Taxonomy" id="1036779"/>
    <lineage>
        <taxon>Bacteria</taxon>
        <taxon>Pseudomonadati</taxon>
        <taxon>Pseudomonadota</taxon>
        <taxon>Alphaproteobacteria</taxon>
        <taxon>Hyphomicrobiales</taxon>
        <taxon>Boseaceae</taxon>
        <taxon>Bosea</taxon>
    </lineage>
</organism>
<dbReference type="Pfam" id="PF13579">
    <property type="entry name" value="Glyco_trans_4_4"/>
    <property type="match status" value="1"/>
</dbReference>
<dbReference type="EMBL" id="FOAN01000001">
    <property type="protein sequence ID" value="SEK64224.1"/>
    <property type="molecule type" value="Genomic_DNA"/>
</dbReference>
<dbReference type="Gene3D" id="3.40.50.2000">
    <property type="entry name" value="Glycogen Phosphorylase B"/>
    <property type="match status" value="2"/>
</dbReference>
<dbReference type="AlphaFoldDB" id="A0A1H7IPJ6"/>
<feature type="domain" description="Glycosyltransferase subfamily 4-like N-terminal" evidence="1">
    <location>
        <begin position="15"/>
        <end position="177"/>
    </location>
</feature>
<dbReference type="GO" id="GO:0016757">
    <property type="term" value="F:glycosyltransferase activity"/>
    <property type="evidence" value="ECO:0007669"/>
    <property type="project" value="UniProtKB-ARBA"/>
</dbReference>
<dbReference type="SUPFAM" id="SSF53756">
    <property type="entry name" value="UDP-Glycosyltransferase/glycogen phosphorylase"/>
    <property type="match status" value="1"/>
</dbReference>
<accession>A0A1H7IPJ6</accession>
<sequence>MKSAIWYWGTGGAGSRVMMRIADRLSDAYGAGAVALLMHAQSDFVDAARQRGHRVFTVGGAAGHRAKLGLLLAAPRRAGQLLAALLRHRPKVVIIPMNFALACPLALLVRALGGRLVYVVHDAEPHSGDFAPAYQRATQRWLVGQAHAVVAMSQGVAARMRELHPELPADAIDVVPLHMLAREPRRGGRPNPEGPLRLLFMGRLLPYKGLDLLAQALSQLSQRTDWRLTIAGDGPEREQVQRWFGGMPQVDLTRLRPFEEAEVEELIDSHDIMLCPYRDASQSGSVAEALYGAMPSLVTPSGALAEQIGYGAAGWIAAAATPEAIAATVADCLDNRDTYAARSASTAAFARAELAFNAWPAILAKATA</sequence>
<dbReference type="Proteomes" id="UP000199664">
    <property type="component" value="Unassembled WGS sequence"/>
</dbReference>
<keyword evidence="3" id="KW-1185">Reference proteome</keyword>
<proteinExistence type="predicted"/>
<evidence type="ECO:0000313" key="2">
    <source>
        <dbReference type="EMBL" id="SEK64224.1"/>
    </source>
</evidence>
<name>A0A1H7IPJ6_9HYPH</name>
<dbReference type="PANTHER" id="PTHR45947:SF3">
    <property type="entry name" value="SULFOQUINOVOSYL TRANSFERASE SQD2"/>
    <property type="match status" value="1"/>
</dbReference>
<dbReference type="InterPro" id="IPR050194">
    <property type="entry name" value="Glycosyltransferase_grp1"/>
</dbReference>
<dbReference type="PANTHER" id="PTHR45947">
    <property type="entry name" value="SULFOQUINOVOSYL TRANSFERASE SQD2"/>
    <property type="match status" value="1"/>
</dbReference>
<dbReference type="Pfam" id="PF13692">
    <property type="entry name" value="Glyco_trans_1_4"/>
    <property type="match status" value="1"/>
</dbReference>